<organism evidence="2 3">
    <name type="scientific">Eleusine coracana subsp. coracana</name>
    <dbReference type="NCBI Taxonomy" id="191504"/>
    <lineage>
        <taxon>Eukaryota</taxon>
        <taxon>Viridiplantae</taxon>
        <taxon>Streptophyta</taxon>
        <taxon>Embryophyta</taxon>
        <taxon>Tracheophyta</taxon>
        <taxon>Spermatophyta</taxon>
        <taxon>Magnoliopsida</taxon>
        <taxon>Liliopsida</taxon>
        <taxon>Poales</taxon>
        <taxon>Poaceae</taxon>
        <taxon>PACMAD clade</taxon>
        <taxon>Chloridoideae</taxon>
        <taxon>Cynodonteae</taxon>
        <taxon>Eleusininae</taxon>
        <taxon>Eleusine</taxon>
    </lineage>
</organism>
<proteinExistence type="predicted"/>
<comment type="caution">
    <text evidence="2">The sequence shown here is derived from an EMBL/GenBank/DDBJ whole genome shotgun (WGS) entry which is preliminary data.</text>
</comment>
<evidence type="ECO:0000259" key="1">
    <source>
        <dbReference type="Pfam" id="PF04937"/>
    </source>
</evidence>
<dbReference type="Proteomes" id="UP001054889">
    <property type="component" value="Unassembled WGS sequence"/>
</dbReference>
<evidence type="ECO:0000313" key="2">
    <source>
        <dbReference type="EMBL" id="GJN11754.1"/>
    </source>
</evidence>
<sequence>MAAMGTSGVSCTDAAASAHSISDLKTPLWEYVTILEKPLTTGGNVKWRCNFCPLEKLTSYTRFKAHLLKKTGKGITICPKVIFEDLKEMRRVVAAAADEIERSKNKNMSLASSLSISNKRQSGPISALEKAWKMDERKHMDALIARAFYSGGIAFNFARNPYLQEAFTYACSNDLKGNCEGDVKTKEYIADKLRSIIEEVGRKNVVQIITDNAANCKGVHSNLRLLSRTTDAYKKGDTTMWDVGGDSFDSHSGLGILKVAQLSIDELELQAVSFGDVEVQVVDEDEAT</sequence>
<evidence type="ECO:0000313" key="3">
    <source>
        <dbReference type="Proteomes" id="UP001054889"/>
    </source>
</evidence>
<reference evidence="2" key="1">
    <citation type="journal article" date="2018" name="DNA Res.">
        <title>Multiple hybrid de novo genome assembly of finger millet, an orphan allotetraploid crop.</title>
        <authorList>
            <person name="Hatakeyama M."/>
            <person name="Aluri S."/>
            <person name="Balachadran M.T."/>
            <person name="Sivarajan S.R."/>
            <person name="Patrignani A."/>
            <person name="Gruter S."/>
            <person name="Poveda L."/>
            <person name="Shimizu-Inatsugi R."/>
            <person name="Baeten J."/>
            <person name="Francoijs K.J."/>
            <person name="Nataraja K.N."/>
            <person name="Reddy Y.A.N."/>
            <person name="Phadnis S."/>
            <person name="Ravikumar R.L."/>
            <person name="Schlapbach R."/>
            <person name="Sreeman S.M."/>
            <person name="Shimizu K.K."/>
        </authorList>
    </citation>
    <scope>NUCLEOTIDE SEQUENCE</scope>
</reference>
<dbReference type="InterPro" id="IPR007021">
    <property type="entry name" value="DUF659"/>
</dbReference>
<name>A0AAV5DM84_ELECO</name>
<feature type="domain" description="DUF659" evidence="1">
    <location>
        <begin position="179"/>
        <end position="223"/>
    </location>
</feature>
<reference evidence="2" key="2">
    <citation type="submission" date="2021-12" db="EMBL/GenBank/DDBJ databases">
        <title>Resequencing data analysis of finger millet.</title>
        <authorList>
            <person name="Hatakeyama M."/>
            <person name="Aluri S."/>
            <person name="Balachadran M.T."/>
            <person name="Sivarajan S.R."/>
            <person name="Poveda L."/>
            <person name="Shimizu-Inatsugi R."/>
            <person name="Schlapbach R."/>
            <person name="Sreeman S.M."/>
            <person name="Shimizu K.K."/>
        </authorList>
    </citation>
    <scope>NUCLEOTIDE SEQUENCE</scope>
</reference>
<keyword evidence="3" id="KW-1185">Reference proteome</keyword>
<dbReference type="PANTHER" id="PTHR32166:SF81">
    <property type="entry name" value="OS06G0658400 PROTEIN"/>
    <property type="match status" value="1"/>
</dbReference>
<gene>
    <name evidence="2" type="primary">ga29970</name>
    <name evidence="2" type="ORF">PR202_ga29970</name>
</gene>
<protein>
    <recommendedName>
        <fullName evidence="1">DUF659 domain-containing protein</fullName>
    </recommendedName>
</protein>
<dbReference type="Pfam" id="PF04937">
    <property type="entry name" value="DUF659"/>
    <property type="match status" value="1"/>
</dbReference>
<dbReference type="AlphaFoldDB" id="A0AAV5DM84"/>
<accession>A0AAV5DM84</accession>
<dbReference type="PANTHER" id="PTHR32166">
    <property type="entry name" value="OSJNBA0013A04.12 PROTEIN"/>
    <property type="match status" value="1"/>
</dbReference>
<dbReference type="EMBL" id="BQKI01000019">
    <property type="protein sequence ID" value="GJN11754.1"/>
    <property type="molecule type" value="Genomic_DNA"/>
</dbReference>